<organism evidence="2 3">
    <name type="scientific">Photobacterium aquimaris</name>
    <dbReference type="NCBI Taxonomy" id="512643"/>
    <lineage>
        <taxon>Bacteria</taxon>
        <taxon>Pseudomonadati</taxon>
        <taxon>Pseudomonadota</taxon>
        <taxon>Gammaproteobacteria</taxon>
        <taxon>Vibrionales</taxon>
        <taxon>Vibrionaceae</taxon>
        <taxon>Photobacterium</taxon>
    </lineage>
</organism>
<evidence type="ECO:0000313" key="2">
    <source>
        <dbReference type="EMBL" id="SMY18460.1"/>
    </source>
</evidence>
<sequence>MFYITIINSLFIYFSLTFIDVKPYITIFLSIIPFIVNLDIIMLLDKIFIKLPIKITYYYINISHNKSFIFNIEKHINHTFTKIIIAIIFSLRSFEAKDIFTKITLVSTLILLFTIDYKQTSYAPPILQSIIAAIIFDFIIIKIPQELKRQSSINAIKKTLNVILNGHMALRYLTIKDNIKDIGISVENLRSCLNSFENTNFNEKLTTSLHVSNSIKYLNLRNTKSKPISKNDEIVIILKEILENTEKLLNSSELNEFQDLKTYILNIGNIGIYSEKIKDYVSNNNNVNLELNNKEIAKSFIEGYLIPLEGMCYWYKRKARRYIRNDYRSLVNFDLNSTKLFYTYNTDRAYIQHF</sequence>
<evidence type="ECO:0000313" key="3">
    <source>
        <dbReference type="Proteomes" id="UP000196485"/>
    </source>
</evidence>
<protein>
    <submittedName>
        <fullName evidence="2">Uncharacterized protein</fullName>
    </submittedName>
</protein>
<keyword evidence="3" id="KW-1185">Reference proteome</keyword>
<keyword evidence="1" id="KW-0472">Membrane</keyword>
<name>A0A1Y6L1Z5_9GAMM</name>
<reference evidence="3" key="1">
    <citation type="submission" date="2017-06" db="EMBL/GenBank/DDBJ databases">
        <authorList>
            <person name="Rodrigo-Torres L."/>
            <person name="Arahal R. D."/>
            <person name="Lucena T."/>
        </authorList>
    </citation>
    <scope>NUCLEOTIDE SEQUENCE [LARGE SCALE GENOMIC DNA]</scope>
    <source>
        <strain evidence="3">type strain: CECT 9192</strain>
    </source>
</reference>
<dbReference type="RefSeq" id="WP_087822039.1">
    <property type="nucleotide sequence ID" value="NZ_FYAH01000018.1"/>
</dbReference>
<accession>A0A1Y6L1Z5</accession>
<dbReference type="AlphaFoldDB" id="A0A1Y6L1Z5"/>
<dbReference type="Proteomes" id="UP000196485">
    <property type="component" value="Unassembled WGS sequence"/>
</dbReference>
<evidence type="ECO:0000256" key="1">
    <source>
        <dbReference type="SAM" id="Phobius"/>
    </source>
</evidence>
<proteinExistence type="predicted"/>
<gene>
    <name evidence="2" type="ORF">PAQU9191_03821</name>
</gene>
<feature type="transmembrane region" description="Helical" evidence="1">
    <location>
        <begin position="24"/>
        <end position="44"/>
    </location>
</feature>
<dbReference type="EMBL" id="FYAH01000018">
    <property type="protein sequence ID" value="SMY18460.1"/>
    <property type="molecule type" value="Genomic_DNA"/>
</dbReference>
<keyword evidence="1" id="KW-0812">Transmembrane</keyword>
<keyword evidence="1" id="KW-1133">Transmembrane helix</keyword>